<evidence type="ECO:0000256" key="1">
    <source>
        <dbReference type="ARBA" id="ARBA00022741"/>
    </source>
</evidence>
<keyword evidence="2" id="KW-0378">Hydrolase</keyword>
<dbReference type="InterPro" id="IPR006555">
    <property type="entry name" value="ATP-dep_Helicase_C"/>
</dbReference>
<reference evidence="7 8" key="1">
    <citation type="submission" date="2021-05" db="EMBL/GenBank/DDBJ databases">
        <title>Novel Bacillus species.</title>
        <authorList>
            <person name="Liu G."/>
        </authorList>
    </citation>
    <scope>NUCLEOTIDE SEQUENCE [LARGE SCALE GENOMIC DNA]</scope>
    <source>
        <strain evidence="7 8">FJAT-49682</strain>
    </source>
</reference>
<dbReference type="GO" id="GO:0005524">
    <property type="term" value="F:ATP binding"/>
    <property type="evidence" value="ECO:0007669"/>
    <property type="project" value="UniProtKB-KW"/>
</dbReference>
<dbReference type="InterPro" id="IPR027417">
    <property type="entry name" value="P-loop_NTPase"/>
</dbReference>
<dbReference type="AlphaFoldDB" id="A0A942UNV3"/>
<keyword evidence="1" id="KW-0547">Nucleotide-binding</keyword>
<evidence type="ECO:0000256" key="4">
    <source>
        <dbReference type="ARBA" id="ARBA00038058"/>
    </source>
</evidence>
<keyword evidence="3" id="KW-0067">ATP-binding</keyword>
<dbReference type="InterPro" id="IPR045028">
    <property type="entry name" value="DinG/Rad3-like"/>
</dbReference>
<dbReference type="InterPro" id="IPR014013">
    <property type="entry name" value="Helic_SF1/SF2_ATP-bd_DinG/Rad3"/>
</dbReference>
<evidence type="ECO:0000256" key="2">
    <source>
        <dbReference type="ARBA" id="ARBA00022801"/>
    </source>
</evidence>
<keyword evidence="8" id="KW-1185">Reference proteome</keyword>
<dbReference type="PROSITE" id="PS51193">
    <property type="entry name" value="HELICASE_ATP_BIND_2"/>
    <property type="match status" value="1"/>
</dbReference>
<dbReference type="GO" id="GO:0003676">
    <property type="term" value="F:nucleic acid binding"/>
    <property type="evidence" value="ECO:0007669"/>
    <property type="project" value="InterPro"/>
</dbReference>
<dbReference type="GO" id="GO:0016818">
    <property type="term" value="F:hydrolase activity, acting on acid anhydrides, in phosphorus-containing anhydrides"/>
    <property type="evidence" value="ECO:0007669"/>
    <property type="project" value="InterPro"/>
</dbReference>
<dbReference type="Gene3D" id="3.40.50.300">
    <property type="entry name" value="P-loop containing nucleotide triphosphate hydrolases"/>
    <property type="match status" value="2"/>
</dbReference>
<evidence type="ECO:0000313" key="8">
    <source>
        <dbReference type="Proteomes" id="UP000676456"/>
    </source>
</evidence>
<dbReference type="Proteomes" id="UP000676456">
    <property type="component" value="Unassembled WGS sequence"/>
</dbReference>
<dbReference type="SUPFAM" id="SSF52540">
    <property type="entry name" value="P-loop containing nucleoside triphosphate hydrolases"/>
    <property type="match status" value="1"/>
</dbReference>
<feature type="coiled-coil region" evidence="5">
    <location>
        <begin position="327"/>
        <end position="357"/>
    </location>
</feature>
<gene>
    <name evidence="7" type="ORF">KHA91_05230</name>
</gene>
<evidence type="ECO:0000313" key="7">
    <source>
        <dbReference type="EMBL" id="MBS4222158.1"/>
    </source>
</evidence>
<comment type="caution">
    <text evidence="7">The sequence shown here is derived from an EMBL/GenBank/DDBJ whole genome shotgun (WGS) entry which is preliminary data.</text>
</comment>
<evidence type="ECO:0000256" key="3">
    <source>
        <dbReference type="ARBA" id="ARBA00022840"/>
    </source>
</evidence>
<keyword evidence="7" id="KW-0347">Helicase</keyword>
<evidence type="ECO:0000259" key="6">
    <source>
        <dbReference type="PROSITE" id="PS51193"/>
    </source>
</evidence>
<evidence type="ECO:0000256" key="5">
    <source>
        <dbReference type="SAM" id="Coils"/>
    </source>
</evidence>
<dbReference type="RefSeq" id="WP_213097122.1">
    <property type="nucleotide sequence ID" value="NZ_JAGYPH010000001.1"/>
</dbReference>
<organism evidence="7 8">
    <name type="scientific">Lederbergia citrea</name>
    <dbReference type="NCBI Taxonomy" id="2833581"/>
    <lineage>
        <taxon>Bacteria</taxon>
        <taxon>Bacillati</taxon>
        <taxon>Bacillota</taxon>
        <taxon>Bacilli</taxon>
        <taxon>Bacillales</taxon>
        <taxon>Bacillaceae</taxon>
        <taxon>Lederbergia</taxon>
    </lineage>
</organism>
<name>A0A942UNV3_9BACI</name>
<dbReference type="PANTHER" id="PTHR11472:SF57">
    <property type="entry name" value="ATP-DEPENDENT HELICASE YPVA-RELATED"/>
    <property type="match status" value="1"/>
</dbReference>
<dbReference type="SMART" id="SM00491">
    <property type="entry name" value="HELICc2"/>
    <property type="match status" value="1"/>
</dbReference>
<comment type="similarity">
    <text evidence="4">Belongs to the helicase family. DinG subfamily.</text>
</comment>
<dbReference type="EMBL" id="JAGYPN010000001">
    <property type="protein sequence ID" value="MBS4222158.1"/>
    <property type="molecule type" value="Genomic_DNA"/>
</dbReference>
<proteinExistence type="inferred from homology"/>
<dbReference type="PANTHER" id="PTHR11472">
    <property type="entry name" value="DNA REPAIR DEAD HELICASE RAD3/XP-D SUBFAMILY MEMBER"/>
    <property type="match status" value="1"/>
</dbReference>
<sequence length="644" mass="74671">MQKSLPFELTKTSSFYEHLGNWIGDVFYDILPDSGFELRDEQIFMAFQLEKAYKDKKVIFAEAGVGTGKTIVYLLYSIAYARYTGKPAIIACADESLIEQLVKKDGDIKKLEKALGMEIDVRLAKSRDQYLCLQKLDQAMGMNASENIGEVFDALPSFVHDNSSMLNFYKYGDRKEYPHLTEREWTSISWDPLQDCLSCPKRHRCGQTLHRDYYRKAADIIVCSHDFYMEHIWTKDARKREGQLPLLPEPSSVVFDEGHLLEFACQKALTYRFTEETLEMLLMKLQENDVREKTLYIIEHVLMLNNCYFDLLNKEAIPVEGSNRHELSKSDQMIASAQELLNELQKLSEELVFESELFTINEYELRIVEEYLDQIMYSLTLLINDKKGIIWFEYNHLGRTLVIMPRLVEEILSNHVFSEKIPYIFSSATLSNNGDFNYLSKSLGIKDYLSFTVNSPFQYEEKMSISLFVEEKGERKKKWDQILETITETNGRSLLLFNNRLDLDQFKTYLKDIQYNDFPILFEGDGEISTIVQEFQEREETVLCAFTLWEGLDIPGSSLQNVMIASLPFPPYDPVFNAKRNSASDAFSEVDLPYMLLRLRQGVGRLIRTSTDVGLIHIWMNVAEKNEILDEVKRVLPVPIKVLA</sequence>
<feature type="domain" description="Helicase ATP-binding" evidence="6">
    <location>
        <begin position="28"/>
        <end position="302"/>
    </location>
</feature>
<protein>
    <submittedName>
        <fullName evidence="7">ATP-dependent DNA helicase</fullName>
    </submittedName>
</protein>
<keyword evidence="5" id="KW-0175">Coiled coil</keyword>
<dbReference type="GO" id="GO:0003678">
    <property type="term" value="F:DNA helicase activity"/>
    <property type="evidence" value="ECO:0007669"/>
    <property type="project" value="TreeGrafter"/>
</dbReference>
<dbReference type="Pfam" id="PF13307">
    <property type="entry name" value="Helicase_C_2"/>
    <property type="match status" value="1"/>
</dbReference>
<accession>A0A942UNV3</accession>
<dbReference type="GO" id="GO:0006139">
    <property type="term" value="P:nucleobase-containing compound metabolic process"/>
    <property type="evidence" value="ECO:0007669"/>
    <property type="project" value="InterPro"/>
</dbReference>